<dbReference type="InterPro" id="IPR000172">
    <property type="entry name" value="GMC_OxRdtase_N"/>
</dbReference>
<dbReference type="RefSeq" id="WP_211949747.1">
    <property type="nucleotide sequence ID" value="NZ_CAJPUY010000020.1"/>
</dbReference>
<evidence type="ECO:0000313" key="7">
    <source>
        <dbReference type="EMBL" id="CAG2153596.1"/>
    </source>
</evidence>
<proteinExistence type="inferred from homology"/>
<keyword evidence="8" id="KW-1185">Reference proteome</keyword>
<evidence type="ECO:0000313" key="8">
    <source>
        <dbReference type="Proteomes" id="UP000672934"/>
    </source>
</evidence>
<dbReference type="InterPro" id="IPR036188">
    <property type="entry name" value="FAD/NAD-bd_sf"/>
</dbReference>
<accession>A0A916J130</accession>
<dbReference type="SUPFAM" id="SSF54373">
    <property type="entry name" value="FAD-linked reductases, C-terminal domain"/>
    <property type="match status" value="1"/>
</dbReference>
<dbReference type="InterPro" id="IPR012132">
    <property type="entry name" value="GMC_OxRdtase"/>
</dbReference>
<feature type="binding site" evidence="5">
    <location>
        <begin position="94"/>
        <end position="97"/>
    </location>
    <ligand>
        <name>FAD</name>
        <dbReference type="ChEBI" id="CHEBI:57692"/>
    </ligand>
</feature>
<feature type="binding site" evidence="5">
    <location>
        <position position="221"/>
    </location>
    <ligand>
        <name>FAD</name>
        <dbReference type="ChEBI" id="CHEBI:57692"/>
    </ligand>
</feature>
<evidence type="ECO:0000256" key="4">
    <source>
        <dbReference type="ARBA" id="ARBA00022827"/>
    </source>
</evidence>
<dbReference type="Proteomes" id="UP000672934">
    <property type="component" value="Unassembled WGS sequence"/>
</dbReference>
<protein>
    <submittedName>
        <fullName evidence="7">Alcohol dehydrogenase [acceptor]</fullName>
        <ecNumber evidence="7">1.1.99.-</ecNumber>
    </submittedName>
</protein>
<reference evidence="7" key="1">
    <citation type="submission" date="2021-03" db="EMBL/GenBank/DDBJ databases">
        <authorList>
            <person name="Peeters C."/>
        </authorList>
    </citation>
    <scope>NUCLEOTIDE SEQUENCE</scope>
    <source>
        <strain evidence="7">LMG 31506</strain>
    </source>
</reference>
<dbReference type="Gene3D" id="3.30.560.10">
    <property type="entry name" value="Glucose Oxidase, domain 3"/>
    <property type="match status" value="1"/>
</dbReference>
<comment type="cofactor">
    <cofactor evidence="1 5">
        <name>FAD</name>
        <dbReference type="ChEBI" id="CHEBI:57692"/>
    </cofactor>
</comment>
<dbReference type="Gene3D" id="3.50.50.60">
    <property type="entry name" value="FAD/NAD(P)-binding domain"/>
    <property type="match status" value="1"/>
</dbReference>
<evidence type="ECO:0000259" key="6">
    <source>
        <dbReference type="PROSITE" id="PS00624"/>
    </source>
</evidence>
<dbReference type="PANTHER" id="PTHR11552:SF147">
    <property type="entry name" value="CHOLINE DEHYDROGENASE, MITOCHONDRIAL"/>
    <property type="match status" value="1"/>
</dbReference>
<comment type="caution">
    <text evidence="7">The sequence shown here is derived from an EMBL/GenBank/DDBJ whole genome shotgun (WGS) entry which is preliminary data.</text>
</comment>
<feature type="binding site" evidence="5">
    <location>
        <position position="86"/>
    </location>
    <ligand>
        <name>FAD</name>
        <dbReference type="ChEBI" id="CHEBI:57692"/>
    </ligand>
</feature>
<dbReference type="Pfam" id="PF00732">
    <property type="entry name" value="GMC_oxred_N"/>
    <property type="match status" value="1"/>
</dbReference>
<dbReference type="Pfam" id="PF05199">
    <property type="entry name" value="GMC_oxred_C"/>
    <property type="match status" value="1"/>
</dbReference>
<dbReference type="SUPFAM" id="SSF51905">
    <property type="entry name" value="FAD/NAD(P)-binding domain"/>
    <property type="match status" value="1"/>
</dbReference>
<evidence type="ECO:0000256" key="5">
    <source>
        <dbReference type="PIRSR" id="PIRSR000137-2"/>
    </source>
</evidence>
<sequence>MTAFLEFDFIVVGAGSAGSIVASRLSESGRFTVLVLEAGGWDRNPWIHIPLGVGKTIMNKAVNWTYHTEPVPQLFDRRLYMARGKVVGGCGAINGMVHVRGQLQDFEQWRESGCDGWGWSDVLPYFKRSEDHYLGDTDLHGKGGPVAVSRPRGHSVLCDHFIAAGVNFGLERNDDFNGIRQDGIGLYDHTVRRGLRSNSAIGALRPARRRGNVRVEVGAHVERIVFDSGRAVGINFRKAGATLRQARARREVVLCAGAINTPQLLMLSGIGPQTHLFAHGIDLVAAREEVGRNLQDHLAVRIICKTRKRITVNDDLRSLWRRGLMGTRFLVQRTGPLAFASAQAGMFFRSRDGLPYVDAQAFMMPFSVPGIGQQPHDFSAFTVSVTQSWPSSRGVVELRDAAPASPPAIRPNHLATEDDKRFFIDAVRTVRAVLRTAPMNGVIAEEYQPGPGVVKDDEILDYVRQKANTIYHPCGTCRMGSDAESVVDASLRVRGVTGLRVADASIMPRITSGNINATCLMIGEKAADLILADHDSAMGN</sequence>
<dbReference type="AlphaFoldDB" id="A0A916J130"/>
<organism evidence="7 8">
    <name type="scientific">Cupriavidus yeoncheonensis</name>
    <dbReference type="NCBI Taxonomy" id="1462994"/>
    <lineage>
        <taxon>Bacteria</taxon>
        <taxon>Pseudomonadati</taxon>
        <taxon>Pseudomonadota</taxon>
        <taxon>Betaproteobacteria</taxon>
        <taxon>Burkholderiales</taxon>
        <taxon>Burkholderiaceae</taxon>
        <taxon>Cupriavidus</taxon>
    </lineage>
</organism>
<dbReference type="EMBL" id="CAJPUY010000020">
    <property type="protein sequence ID" value="CAG2153596.1"/>
    <property type="molecule type" value="Genomic_DNA"/>
</dbReference>
<keyword evidence="3" id="KW-0285">Flavoprotein</keyword>
<dbReference type="PANTHER" id="PTHR11552">
    <property type="entry name" value="GLUCOSE-METHANOL-CHOLINE GMC OXIDOREDUCTASE"/>
    <property type="match status" value="1"/>
</dbReference>
<feature type="domain" description="Glucose-methanol-choline oxidoreductase N-terminal" evidence="6">
    <location>
        <begin position="257"/>
        <end position="271"/>
    </location>
</feature>
<dbReference type="EC" id="1.1.99.-" evidence="7"/>
<keyword evidence="4 5" id="KW-0274">FAD</keyword>
<evidence type="ECO:0000256" key="3">
    <source>
        <dbReference type="ARBA" id="ARBA00022630"/>
    </source>
</evidence>
<evidence type="ECO:0000256" key="2">
    <source>
        <dbReference type="ARBA" id="ARBA00010790"/>
    </source>
</evidence>
<dbReference type="GO" id="GO:0016614">
    <property type="term" value="F:oxidoreductase activity, acting on CH-OH group of donors"/>
    <property type="evidence" value="ECO:0007669"/>
    <property type="project" value="InterPro"/>
</dbReference>
<keyword evidence="7" id="KW-0560">Oxidoreductase</keyword>
<comment type="similarity">
    <text evidence="2">Belongs to the GMC oxidoreductase family.</text>
</comment>
<dbReference type="GO" id="GO:0050660">
    <property type="term" value="F:flavin adenine dinucleotide binding"/>
    <property type="evidence" value="ECO:0007669"/>
    <property type="project" value="InterPro"/>
</dbReference>
<dbReference type="PIRSF" id="PIRSF000137">
    <property type="entry name" value="Alcohol_oxidase"/>
    <property type="match status" value="1"/>
</dbReference>
<gene>
    <name evidence="7" type="primary">alkJ_4</name>
    <name evidence="7" type="ORF">LMG31506_04862</name>
</gene>
<name>A0A916J130_9BURK</name>
<evidence type="ECO:0000256" key="1">
    <source>
        <dbReference type="ARBA" id="ARBA00001974"/>
    </source>
</evidence>
<dbReference type="PROSITE" id="PS00624">
    <property type="entry name" value="GMC_OXRED_2"/>
    <property type="match status" value="1"/>
</dbReference>
<dbReference type="InterPro" id="IPR007867">
    <property type="entry name" value="GMC_OxRtase_C"/>
</dbReference>